<dbReference type="InterPro" id="IPR036366">
    <property type="entry name" value="PGBDSf"/>
</dbReference>
<dbReference type="InterPro" id="IPR053716">
    <property type="entry name" value="Flag_assembly_chemotaxis_eff"/>
</dbReference>
<evidence type="ECO:0000313" key="4">
    <source>
        <dbReference type="EMBL" id="GIE93039.1"/>
    </source>
</evidence>
<dbReference type="Pfam" id="PF01471">
    <property type="entry name" value="PG_binding_1"/>
    <property type="match status" value="2"/>
</dbReference>
<dbReference type="InterPro" id="IPR002477">
    <property type="entry name" value="Peptidoglycan-bd-like"/>
</dbReference>
<reference evidence="4" key="1">
    <citation type="submission" date="2021-01" db="EMBL/GenBank/DDBJ databases">
        <title>Whole genome shotgun sequence of Actinoplanes rishiriensis NBRC 108556.</title>
        <authorList>
            <person name="Komaki H."/>
            <person name="Tamura T."/>
        </authorList>
    </citation>
    <scope>NUCLEOTIDE SEQUENCE</scope>
    <source>
        <strain evidence="4">NBRC 108556</strain>
    </source>
</reference>
<evidence type="ECO:0000256" key="2">
    <source>
        <dbReference type="SAM" id="SignalP"/>
    </source>
</evidence>
<dbReference type="InterPro" id="IPR036365">
    <property type="entry name" value="PGBD-like_sf"/>
</dbReference>
<feature type="coiled-coil region" evidence="1">
    <location>
        <begin position="112"/>
        <end position="139"/>
    </location>
</feature>
<keyword evidence="1" id="KW-0175">Coiled coil</keyword>
<sequence length="361" mass="37325">MKMPCRVRVPLIAVTLIAVTLAPTGCGNTDGGARVRLAERQLAEKQEALAEARTELAARADAFCRTSASYVLALDRYGNLITGTAPTVGDVKEAGADLTEPRSDVLTAADQVATARADVTTAEQEVAEATAALASARGEAAPSPPVSVSVPAEPPIAETTVARLKQADADFTAAQQGITDQTPLRQASEQFNAAAVALEMSWLALLAEAGCLSEDQLRQARDYTLAVQKSLAEAGYYQAEVDGVYGPTTVAAVQAMQKANNLPETGTVDMATNAALQAELQAQGSQAADEAIATTAAVQQTLKLAGFWPHPVDGVWTPDLTEALKSFQTALGVKPTGTMDAATVAAVKEAAKRPPPAPSGS</sequence>
<dbReference type="Gene3D" id="1.10.287.1700">
    <property type="match status" value="1"/>
</dbReference>
<dbReference type="AlphaFoldDB" id="A0A919MSC2"/>
<dbReference type="EMBL" id="BOMV01000005">
    <property type="protein sequence ID" value="GIE93039.1"/>
    <property type="molecule type" value="Genomic_DNA"/>
</dbReference>
<dbReference type="Proteomes" id="UP000636960">
    <property type="component" value="Unassembled WGS sequence"/>
</dbReference>
<evidence type="ECO:0000256" key="1">
    <source>
        <dbReference type="SAM" id="Coils"/>
    </source>
</evidence>
<gene>
    <name evidence="4" type="ORF">Ari01nite_05040</name>
</gene>
<feature type="signal peptide" evidence="2">
    <location>
        <begin position="1"/>
        <end position="22"/>
    </location>
</feature>
<dbReference type="Gene3D" id="1.10.101.10">
    <property type="entry name" value="PGBD-like superfamily/PGBD"/>
    <property type="match status" value="2"/>
</dbReference>
<dbReference type="SUPFAM" id="SSF47090">
    <property type="entry name" value="PGBD-like"/>
    <property type="match status" value="2"/>
</dbReference>
<comment type="caution">
    <text evidence="4">The sequence shown here is derived from an EMBL/GenBank/DDBJ whole genome shotgun (WGS) entry which is preliminary data.</text>
</comment>
<protein>
    <recommendedName>
        <fullName evidence="3">Peptidoglycan binding-like domain-containing protein</fullName>
    </recommendedName>
</protein>
<proteinExistence type="predicted"/>
<name>A0A919MSC2_9ACTN</name>
<accession>A0A919MSC2</accession>
<keyword evidence="5" id="KW-1185">Reference proteome</keyword>
<feature type="domain" description="Peptidoglycan binding-like" evidence="3">
    <location>
        <begin position="296"/>
        <end position="346"/>
    </location>
</feature>
<organism evidence="4 5">
    <name type="scientific">Paractinoplanes rishiriensis</name>
    <dbReference type="NCBI Taxonomy" id="1050105"/>
    <lineage>
        <taxon>Bacteria</taxon>
        <taxon>Bacillati</taxon>
        <taxon>Actinomycetota</taxon>
        <taxon>Actinomycetes</taxon>
        <taxon>Micromonosporales</taxon>
        <taxon>Micromonosporaceae</taxon>
        <taxon>Paractinoplanes</taxon>
    </lineage>
</organism>
<evidence type="ECO:0000313" key="5">
    <source>
        <dbReference type="Proteomes" id="UP000636960"/>
    </source>
</evidence>
<evidence type="ECO:0000259" key="3">
    <source>
        <dbReference type="Pfam" id="PF01471"/>
    </source>
</evidence>
<feature type="domain" description="Peptidoglycan binding-like" evidence="3">
    <location>
        <begin position="226"/>
        <end position="276"/>
    </location>
</feature>
<keyword evidence="2" id="KW-0732">Signal</keyword>
<feature type="chain" id="PRO_5038788974" description="Peptidoglycan binding-like domain-containing protein" evidence="2">
    <location>
        <begin position="23"/>
        <end position="361"/>
    </location>
</feature>